<feature type="compositionally biased region" description="Polar residues" evidence="1">
    <location>
        <begin position="69"/>
        <end position="78"/>
    </location>
</feature>
<reference evidence="2 3" key="1">
    <citation type="journal article" date="2019" name="Sci. Rep.">
        <title>Orb-weaving spider Araneus ventricosus genome elucidates the spidroin gene catalogue.</title>
        <authorList>
            <person name="Kono N."/>
            <person name="Nakamura H."/>
            <person name="Ohtoshi R."/>
            <person name="Moran D.A.P."/>
            <person name="Shinohara A."/>
            <person name="Yoshida Y."/>
            <person name="Fujiwara M."/>
            <person name="Mori M."/>
            <person name="Tomita M."/>
            <person name="Arakawa K."/>
        </authorList>
    </citation>
    <scope>NUCLEOTIDE SEQUENCE [LARGE SCALE GENOMIC DNA]</scope>
</reference>
<protein>
    <submittedName>
        <fullName evidence="2">Uncharacterized protein</fullName>
    </submittedName>
</protein>
<comment type="caution">
    <text evidence="2">The sequence shown here is derived from an EMBL/GenBank/DDBJ whole genome shotgun (WGS) entry which is preliminary data.</text>
</comment>
<evidence type="ECO:0000313" key="2">
    <source>
        <dbReference type="EMBL" id="GBL77882.1"/>
    </source>
</evidence>
<dbReference type="Proteomes" id="UP000499080">
    <property type="component" value="Unassembled WGS sequence"/>
</dbReference>
<accession>A0A4Y2ADG5</accession>
<evidence type="ECO:0000256" key="1">
    <source>
        <dbReference type="SAM" id="MobiDB-lite"/>
    </source>
</evidence>
<name>A0A4Y2ADG5_ARAVE</name>
<feature type="region of interest" description="Disordered" evidence="1">
    <location>
        <begin position="1"/>
        <end position="80"/>
    </location>
</feature>
<dbReference type="AlphaFoldDB" id="A0A4Y2ADG5"/>
<evidence type="ECO:0000313" key="3">
    <source>
        <dbReference type="Proteomes" id="UP000499080"/>
    </source>
</evidence>
<keyword evidence="3" id="KW-1185">Reference proteome</keyword>
<proteinExistence type="predicted"/>
<organism evidence="2 3">
    <name type="scientific">Araneus ventricosus</name>
    <name type="common">Orbweaver spider</name>
    <name type="synonym">Epeira ventricosa</name>
    <dbReference type="NCBI Taxonomy" id="182803"/>
    <lineage>
        <taxon>Eukaryota</taxon>
        <taxon>Metazoa</taxon>
        <taxon>Ecdysozoa</taxon>
        <taxon>Arthropoda</taxon>
        <taxon>Chelicerata</taxon>
        <taxon>Arachnida</taxon>
        <taxon>Araneae</taxon>
        <taxon>Araneomorphae</taxon>
        <taxon>Entelegynae</taxon>
        <taxon>Araneoidea</taxon>
        <taxon>Araneidae</taxon>
        <taxon>Araneus</taxon>
    </lineage>
</organism>
<dbReference type="EMBL" id="BGPR01000014">
    <property type="protein sequence ID" value="GBL77882.1"/>
    <property type="molecule type" value="Genomic_DNA"/>
</dbReference>
<sequence>MATEGTAPGTFERCNVGNHTGKRRNKPLHRGDKGVYSGTPGWVGSWGGFRPLTPEPTPTGGTRIDPKMNSASRPNPSERTPPYYRCVRLLKVWKSVRCEVRRKRRCIE</sequence>
<gene>
    <name evidence="2" type="ORF">AVEN_143218_1</name>
</gene>